<name>A0A8C0B4Q8_9AVES</name>
<feature type="domain" description="Short myomegalin-like EB1 binding protein N-terminal" evidence="3">
    <location>
        <begin position="114"/>
        <end position="367"/>
    </location>
</feature>
<organism evidence="5 6">
    <name type="scientific">Buteo japonicus</name>
    <dbReference type="NCBI Taxonomy" id="224669"/>
    <lineage>
        <taxon>Eukaryota</taxon>
        <taxon>Metazoa</taxon>
        <taxon>Chordata</taxon>
        <taxon>Craniata</taxon>
        <taxon>Vertebrata</taxon>
        <taxon>Euteleostomi</taxon>
        <taxon>Archelosauria</taxon>
        <taxon>Archosauria</taxon>
        <taxon>Dinosauria</taxon>
        <taxon>Saurischia</taxon>
        <taxon>Theropoda</taxon>
        <taxon>Coelurosauria</taxon>
        <taxon>Aves</taxon>
        <taxon>Neognathae</taxon>
        <taxon>Neoaves</taxon>
        <taxon>Telluraves</taxon>
        <taxon>Accipitrimorphae</taxon>
        <taxon>Accipitriformes</taxon>
        <taxon>Accipitridae</taxon>
        <taxon>Accipitrinae</taxon>
        <taxon>Buteo</taxon>
    </lineage>
</organism>
<feature type="coiled-coil region" evidence="1">
    <location>
        <begin position="519"/>
        <end position="658"/>
    </location>
</feature>
<evidence type="ECO:0000256" key="1">
    <source>
        <dbReference type="SAM" id="Coils"/>
    </source>
</evidence>
<feature type="region of interest" description="Disordered" evidence="2">
    <location>
        <begin position="218"/>
        <end position="283"/>
    </location>
</feature>
<dbReference type="GO" id="GO:0007098">
    <property type="term" value="P:centrosome cycle"/>
    <property type="evidence" value="ECO:0007669"/>
    <property type="project" value="TreeGrafter"/>
</dbReference>
<dbReference type="AlphaFoldDB" id="A0A8C0B4Q8"/>
<keyword evidence="1" id="KW-0175">Coiled coil</keyword>
<reference evidence="5" key="2">
    <citation type="submission" date="2025-09" db="UniProtKB">
        <authorList>
            <consortium name="Ensembl"/>
        </authorList>
    </citation>
    <scope>IDENTIFICATION</scope>
</reference>
<keyword evidence="6" id="KW-1185">Reference proteome</keyword>
<feature type="domain" description="CDK5 regulatory subunit-associated protein 2/Myomegalin coiled coil" evidence="4">
    <location>
        <begin position="960"/>
        <end position="1083"/>
    </location>
</feature>
<reference evidence="5" key="1">
    <citation type="submission" date="2025-08" db="UniProtKB">
        <authorList>
            <consortium name="Ensembl"/>
        </authorList>
    </citation>
    <scope>IDENTIFICATION</scope>
</reference>
<dbReference type="GO" id="GO:0090063">
    <property type="term" value="P:positive regulation of microtubule nucleation"/>
    <property type="evidence" value="ECO:0007669"/>
    <property type="project" value="TreeGrafter"/>
</dbReference>
<evidence type="ECO:0000313" key="5">
    <source>
        <dbReference type="Ensembl" id="ENSBJAP00000011494.1"/>
    </source>
</evidence>
<protein>
    <recommendedName>
        <fullName evidence="7">Short myomegalin-like EB1 binding protein N-terminal domain-containing protein</fullName>
    </recommendedName>
</protein>
<feature type="coiled-coil region" evidence="1">
    <location>
        <begin position="894"/>
        <end position="1029"/>
    </location>
</feature>
<dbReference type="PANTHER" id="PTHR46501">
    <property type="entry name" value="MYOMEGALIN"/>
    <property type="match status" value="1"/>
</dbReference>
<feature type="compositionally biased region" description="Polar residues" evidence="2">
    <location>
        <begin position="236"/>
        <end position="253"/>
    </location>
</feature>
<accession>A0A8C0B4Q8</accession>
<feature type="coiled-coil region" evidence="1">
    <location>
        <begin position="404"/>
        <end position="438"/>
    </location>
</feature>
<proteinExistence type="predicted"/>
<dbReference type="GO" id="GO:0005813">
    <property type="term" value="C:centrosome"/>
    <property type="evidence" value="ECO:0007669"/>
    <property type="project" value="TreeGrafter"/>
</dbReference>
<dbReference type="Ensembl" id="ENSBJAT00000011822.1">
    <property type="protein sequence ID" value="ENSBJAP00000011494.1"/>
    <property type="gene ID" value="ENSBJAG00000007758.1"/>
</dbReference>
<dbReference type="InterPro" id="IPR056273">
    <property type="entry name" value="CDK5RAP2_MYOME_CC"/>
</dbReference>
<evidence type="ECO:0000259" key="4">
    <source>
        <dbReference type="Pfam" id="PF23246"/>
    </source>
</evidence>
<feature type="compositionally biased region" description="Basic and acidic residues" evidence="2">
    <location>
        <begin position="254"/>
        <end position="277"/>
    </location>
</feature>
<dbReference type="PANTHER" id="PTHR46501:SF2">
    <property type="entry name" value="MYOMEGALIN"/>
    <property type="match status" value="1"/>
</dbReference>
<feature type="region of interest" description="Disordered" evidence="2">
    <location>
        <begin position="306"/>
        <end position="328"/>
    </location>
</feature>
<evidence type="ECO:0000259" key="3">
    <source>
        <dbReference type="Pfam" id="PF18615"/>
    </source>
</evidence>
<dbReference type="InterPro" id="IPR052593">
    <property type="entry name" value="MT-associated_AKAP9-binding"/>
</dbReference>
<sequence length="1193" mass="133367">MKETCRICARELCGNQRRWIFHTAAKLNLQVLLSHVLGRELCRDGKSEFACSKCAFMLDRIYRFDTVIARIEALSIERLQKLLLEKDRLKFCIASMYRRNNEDSSTDDRAGDGTVDLSNLPDVRYAALLQEDFAYSGYEYWTDQEEHSLEPHSCHSSEGASNRPRRCRGCAALRVADADYEAICKVPRKVARSISCGLSSRWSASVGNEESSMCDVAESASARVPVDGESMEEGTPASSVESLDTTVEASPPQQKDEDADKGVKGNGKCDDFSDDRMTPNSSLSGNRLELALNLIKALDYKPLQSPRGSRLPIPVKSSLPPPKLSRDLADGSTSAGLACAGSAFLNADRKSFSRAPLGLPLEISELQELWDDLCEDYMPLRVQVEVILAPGDPAAGEHVSDLCAAELQGKIQQFEAANKLLQEKLNELNLELKSVQETSQKQVCTIQSLNEALKSKESKTQELYHIIEGQNETIAKLRDMLHRSHLGQLQMSESPLSSQEQQVSLLDLQNTLFCTKLEVRKLKRAQRQKEHQLAEARKATQLLETMVHEEEQQKEATWKHNQELRAVVQQLQTELQDKAQQLQTVEWEKCRELQAQEQRVQRLSQLLARKEQLLQESRELLQCQQSLDKSPAAMNAMLEKLQQRVSDRDAALERAVDEKFCALEKKEQELQQLHLSIRERGSDLERLRNVLSSNETTIHSLESLLKAKTLELEQVSATCQNLRWLKEEIEAKSCSRQKEQEGIIQQLQTCLHDRNKEVEELTATLLCKLGPGQSEVAEELCLRLQHKEKMLQDLLSDRNRQTIEHDAEIRELLQAVSTKEQQSRAAAEKMAHALAERSCELQILRQHVLGKDVMRSASIVDLSCQRGILSDSGVRTDTRYPCINQAVFAVMTSAAELEKDLVNAKEELELMAKKERESRRELTALQSVVAAQEEELQVQASDIESLTRTIQIKEDLIKDLQMQLVDPEEIPAVERLTQEVLVLREKVAVAESRGQEATGNRRQQLLLMLEGLVAERNRLNEALQAERQLYGSLVKFHTHPDSAARDHTLQVELEGVQELRGQLEEALGRSLECLSRLETQGAIGGQATGTDADDASTNFTDSIKEEAAHGVATQHVSQGSVVLAIAAAELGTAPLPDCVLVPSEMSPVILCLCPSRAAPGPLRKAGALKGPRWRARYLLCRSGSCGQKRSCGS</sequence>
<dbReference type="InterPro" id="IPR040947">
    <property type="entry name" value="SMYLE_N"/>
</dbReference>
<dbReference type="GO" id="GO:1903358">
    <property type="term" value="P:regulation of Golgi organization"/>
    <property type="evidence" value="ECO:0007669"/>
    <property type="project" value="TreeGrafter"/>
</dbReference>
<dbReference type="Pfam" id="PF23246">
    <property type="entry name" value="CC_CDK5RAP2"/>
    <property type="match status" value="1"/>
</dbReference>
<evidence type="ECO:0000313" key="6">
    <source>
        <dbReference type="Proteomes" id="UP000694555"/>
    </source>
</evidence>
<dbReference type="Pfam" id="PF18615">
    <property type="entry name" value="SMYLE_N"/>
    <property type="match status" value="1"/>
</dbReference>
<dbReference type="Proteomes" id="UP000694555">
    <property type="component" value="Unplaced"/>
</dbReference>
<dbReference type="GO" id="GO:0060090">
    <property type="term" value="F:molecular adaptor activity"/>
    <property type="evidence" value="ECO:0007669"/>
    <property type="project" value="TreeGrafter"/>
</dbReference>
<evidence type="ECO:0008006" key="7">
    <source>
        <dbReference type="Google" id="ProtNLM"/>
    </source>
</evidence>
<dbReference type="GO" id="GO:0005794">
    <property type="term" value="C:Golgi apparatus"/>
    <property type="evidence" value="ECO:0007669"/>
    <property type="project" value="TreeGrafter"/>
</dbReference>
<evidence type="ECO:0000256" key="2">
    <source>
        <dbReference type="SAM" id="MobiDB-lite"/>
    </source>
</evidence>